<dbReference type="NCBIfam" id="TIGR02175">
    <property type="entry name" value="PorC_KorC"/>
    <property type="match status" value="1"/>
</dbReference>
<proteinExistence type="predicted"/>
<dbReference type="EMBL" id="LT838272">
    <property type="protein sequence ID" value="SMB89192.1"/>
    <property type="molecule type" value="Genomic_DNA"/>
</dbReference>
<evidence type="ECO:0000256" key="1">
    <source>
        <dbReference type="ARBA" id="ARBA00023002"/>
    </source>
</evidence>
<sequence length="191" mass="21128">MPKMVEIRWHARGGQGAVLASRYLAASAIRENLYFQAFPQFGTERMGAPIVAYTRISDAPINLRCAIEEPDMVVVLDPTLLKAVNVTANLKEGGSIIANYPGTPKELAQELNVDGKFKVYAVDAYKISTEELGRPIPNTPMVGALARVLGLISLDNILAEFEEQFSHRFKPEIVQKNLKAVRRAYEEVQGI</sequence>
<dbReference type="InterPro" id="IPR011894">
    <property type="entry name" value="PorC_KorC"/>
</dbReference>
<gene>
    <name evidence="3" type="ORF">SAMN00808754_0116</name>
</gene>
<dbReference type="InterPro" id="IPR002869">
    <property type="entry name" value="Pyrv_flavodox_OxRed_cen"/>
</dbReference>
<keyword evidence="3" id="KW-0670">Pyruvate</keyword>
<feature type="domain" description="Pyruvate/ketoisovalerate oxidoreductase catalytic" evidence="2">
    <location>
        <begin position="13"/>
        <end position="186"/>
    </location>
</feature>
<accession>A0A1W1V758</accession>
<keyword evidence="4" id="KW-1185">Reference proteome</keyword>
<dbReference type="PANTHER" id="PTHR43366">
    <property type="entry name" value="PYRUVATE SYNTHASE SUBUNIT PORC"/>
    <property type="match status" value="1"/>
</dbReference>
<dbReference type="InterPro" id="IPR051626">
    <property type="entry name" value="Oxidoreductase_gamma_subunit"/>
</dbReference>
<dbReference type="AlphaFoldDB" id="A0A1W1V758"/>
<evidence type="ECO:0000313" key="4">
    <source>
        <dbReference type="Proteomes" id="UP000192569"/>
    </source>
</evidence>
<dbReference type="InterPro" id="IPR019752">
    <property type="entry name" value="Pyrv/ketoisovalerate_OxRed_cat"/>
</dbReference>
<dbReference type="Gene3D" id="3.40.920.10">
    <property type="entry name" value="Pyruvate-ferredoxin oxidoreductase, PFOR, domain III"/>
    <property type="match status" value="1"/>
</dbReference>
<reference evidence="3 4" key="1">
    <citation type="submission" date="2017-04" db="EMBL/GenBank/DDBJ databases">
        <authorList>
            <person name="Afonso C.L."/>
            <person name="Miller P.J."/>
            <person name="Scott M.A."/>
            <person name="Spackman E."/>
            <person name="Goraichik I."/>
            <person name="Dimitrov K.M."/>
            <person name="Suarez D.L."/>
            <person name="Swayne D.E."/>
        </authorList>
    </citation>
    <scope>NUCLEOTIDE SEQUENCE [LARGE SCALE GENOMIC DNA]</scope>
    <source>
        <strain evidence="3 4">ToBE</strain>
    </source>
</reference>
<dbReference type="OrthoDB" id="9794954at2"/>
<dbReference type="SUPFAM" id="SSF53323">
    <property type="entry name" value="Pyruvate-ferredoxin oxidoreductase, PFOR, domain III"/>
    <property type="match status" value="1"/>
</dbReference>
<dbReference type="GO" id="GO:0016625">
    <property type="term" value="F:oxidoreductase activity, acting on the aldehyde or oxo group of donors, iron-sulfur protein as acceptor"/>
    <property type="evidence" value="ECO:0007669"/>
    <property type="project" value="InterPro"/>
</dbReference>
<organism evidence="3 4">
    <name type="scientific">Thermanaeromonas toyohensis ToBE</name>
    <dbReference type="NCBI Taxonomy" id="698762"/>
    <lineage>
        <taxon>Bacteria</taxon>
        <taxon>Bacillati</taxon>
        <taxon>Bacillota</taxon>
        <taxon>Clostridia</taxon>
        <taxon>Neomoorellales</taxon>
        <taxon>Neomoorellaceae</taxon>
        <taxon>Thermanaeromonas</taxon>
    </lineage>
</organism>
<dbReference type="Proteomes" id="UP000192569">
    <property type="component" value="Chromosome I"/>
</dbReference>
<dbReference type="STRING" id="698762.SAMN00808754_0116"/>
<protein>
    <submittedName>
        <fullName evidence="3">Pyruvate ferredoxin oxidoreductase, gamma subunit</fullName>
    </submittedName>
</protein>
<evidence type="ECO:0000259" key="2">
    <source>
        <dbReference type="Pfam" id="PF01558"/>
    </source>
</evidence>
<dbReference type="PANTHER" id="PTHR43366:SF1">
    <property type="entry name" value="PYRUVATE SYNTHASE SUBUNIT PORC"/>
    <property type="match status" value="1"/>
</dbReference>
<name>A0A1W1V758_9FIRM</name>
<dbReference type="RefSeq" id="WP_084666977.1">
    <property type="nucleotide sequence ID" value="NZ_LT838272.1"/>
</dbReference>
<evidence type="ECO:0000313" key="3">
    <source>
        <dbReference type="EMBL" id="SMB89192.1"/>
    </source>
</evidence>
<dbReference type="Pfam" id="PF01558">
    <property type="entry name" value="POR"/>
    <property type="match status" value="1"/>
</dbReference>
<keyword evidence="1" id="KW-0560">Oxidoreductase</keyword>